<protein>
    <submittedName>
        <fullName evidence="1">HPF/RaiA family ribosome-associated protein</fullName>
    </submittedName>
</protein>
<dbReference type="SUPFAM" id="SSF69754">
    <property type="entry name" value="Ribosome binding protein Y (YfiA homologue)"/>
    <property type="match status" value="1"/>
</dbReference>
<evidence type="ECO:0000313" key="1">
    <source>
        <dbReference type="EMBL" id="MDY3563703.1"/>
    </source>
</evidence>
<accession>A0ABU5F7X5</accession>
<sequence length="111" mass="11738">MLVEISTDTRVSVDISDVTAKLASALSRYQSRLTRVEAHLSDVNGPKSGPDARCTLEARAAGLQPVAVTSDAHTPDEAVKGAVEKMDRLLESALDRLNDANRHASASGLPT</sequence>
<dbReference type="RefSeq" id="WP_320689852.1">
    <property type="nucleotide sequence ID" value="NZ_JAXBLV010000245.1"/>
</dbReference>
<organism evidence="1 2">
    <name type="scientific">Gemmata algarum</name>
    <dbReference type="NCBI Taxonomy" id="2975278"/>
    <lineage>
        <taxon>Bacteria</taxon>
        <taxon>Pseudomonadati</taxon>
        <taxon>Planctomycetota</taxon>
        <taxon>Planctomycetia</taxon>
        <taxon>Gemmatales</taxon>
        <taxon>Gemmataceae</taxon>
        <taxon>Gemmata</taxon>
    </lineage>
</organism>
<keyword evidence="2" id="KW-1185">Reference proteome</keyword>
<dbReference type="Gene3D" id="3.30.160.100">
    <property type="entry name" value="Ribosome hibernation promotion factor-like"/>
    <property type="match status" value="1"/>
</dbReference>
<reference evidence="2" key="1">
    <citation type="journal article" date="2023" name="Mar. Drugs">
        <title>Gemmata algarum, a Novel Planctomycete Isolated from an Algal Mat, Displays Antimicrobial Activity.</title>
        <authorList>
            <person name="Kumar G."/>
            <person name="Kallscheuer N."/>
            <person name="Kashif M."/>
            <person name="Ahamad S."/>
            <person name="Jagadeeshwari U."/>
            <person name="Pannikurungottu S."/>
            <person name="Haufschild T."/>
            <person name="Kabuu M."/>
            <person name="Sasikala C."/>
            <person name="Jogler C."/>
            <person name="Ramana C."/>
        </authorList>
    </citation>
    <scope>NUCLEOTIDE SEQUENCE [LARGE SCALE GENOMIC DNA]</scope>
    <source>
        <strain evidence="2">JC673</strain>
    </source>
</reference>
<comment type="caution">
    <text evidence="1">The sequence shown here is derived from an EMBL/GenBank/DDBJ whole genome shotgun (WGS) entry which is preliminary data.</text>
</comment>
<evidence type="ECO:0000313" key="2">
    <source>
        <dbReference type="Proteomes" id="UP001272242"/>
    </source>
</evidence>
<gene>
    <name evidence="1" type="ORF">R5W23_005319</name>
</gene>
<dbReference type="InterPro" id="IPR036567">
    <property type="entry name" value="RHF-like"/>
</dbReference>
<dbReference type="EMBL" id="JAXBLV010000245">
    <property type="protein sequence ID" value="MDY3563703.1"/>
    <property type="molecule type" value="Genomic_DNA"/>
</dbReference>
<dbReference type="Pfam" id="PF02482">
    <property type="entry name" value="Ribosomal_S30AE"/>
    <property type="match status" value="1"/>
</dbReference>
<proteinExistence type="predicted"/>
<dbReference type="InterPro" id="IPR003489">
    <property type="entry name" value="RHF/RaiA"/>
</dbReference>
<dbReference type="Proteomes" id="UP001272242">
    <property type="component" value="Unassembled WGS sequence"/>
</dbReference>
<name>A0ABU5F7X5_9BACT</name>